<feature type="compositionally biased region" description="Low complexity" evidence="1">
    <location>
        <begin position="43"/>
        <end position="54"/>
    </location>
</feature>
<dbReference type="EMBL" id="GL996527">
    <property type="protein sequence ID" value="EGV62274.1"/>
    <property type="molecule type" value="Genomic_DNA"/>
</dbReference>
<protein>
    <submittedName>
        <fullName evidence="2">Uncharacterized protein</fullName>
    </submittedName>
</protein>
<dbReference type="GO" id="GO:0006338">
    <property type="term" value="P:chromatin remodeling"/>
    <property type="evidence" value="ECO:0007669"/>
    <property type="project" value="InterPro"/>
</dbReference>
<keyword evidence="3" id="KW-1185">Reference proteome</keyword>
<dbReference type="Pfam" id="PF08193">
    <property type="entry name" value="INO80_Ies4"/>
    <property type="match status" value="1"/>
</dbReference>
<feature type="region of interest" description="Disordered" evidence="1">
    <location>
        <begin position="140"/>
        <end position="162"/>
    </location>
</feature>
<evidence type="ECO:0000256" key="1">
    <source>
        <dbReference type="SAM" id="MobiDB-lite"/>
    </source>
</evidence>
<name>G3B7G8_CANTC</name>
<evidence type="ECO:0000313" key="3">
    <source>
        <dbReference type="Proteomes" id="UP000000707"/>
    </source>
</evidence>
<evidence type="ECO:0000313" key="2">
    <source>
        <dbReference type="EMBL" id="EGV62274.1"/>
    </source>
</evidence>
<accession>G3B7G8</accession>
<gene>
    <name evidence="2" type="ORF">CANTEDRAFT_115730</name>
</gene>
<dbReference type="Proteomes" id="UP000000707">
    <property type="component" value="Unassembled WGS sequence"/>
</dbReference>
<feature type="compositionally biased region" description="Basic and acidic residues" evidence="1">
    <location>
        <begin position="143"/>
        <end position="162"/>
    </location>
</feature>
<organism evidence="3">
    <name type="scientific">Candida tenuis (strain ATCC 10573 / BCRC 21748 / CBS 615 / JCM 9827 / NBRC 10315 / NRRL Y-1498 / VKM Y-70)</name>
    <name type="common">Yeast</name>
    <name type="synonym">Yamadazyma tenuis</name>
    <dbReference type="NCBI Taxonomy" id="590646"/>
    <lineage>
        <taxon>Eukaryota</taxon>
        <taxon>Fungi</taxon>
        <taxon>Dikarya</taxon>
        <taxon>Ascomycota</taxon>
        <taxon>Saccharomycotina</taxon>
        <taxon>Pichiomycetes</taxon>
        <taxon>Debaryomycetaceae</taxon>
        <taxon>Yamadazyma</taxon>
    </lineage>
</organism>
<dbReference type="OrthoDB" id="4093188at2759"/>
<dbReference type="HOGENOM" id="CLU_100670_0_0_1"/>
<feature type="compositionally biased region" description="Polar residues" evidence="1">
    <location>
        <begin position="74"/>
        <end position="96"/>
    </location>
</feature>
<sequence length="173" mass="18955">MPPKKYTVKLAVPSKFLATLPVFEVPASKTRVKKLAAEDKKTPAASVDPSVASSKTSSPQPETGGTGGAAGFGSVNNAFNNRINSGLKESSTSGLTMNPIAGQYSLDKSGKPVNRWMKRQTQFKTFTGFKVKYYTWKQKKKDRRESISKKEDKEKVKQEKKVKEVPIVEVVGA</sequence>
<dbReference type="GO" id="GO:0031011">
    <property type="term" value="C:Ino80 complex"/>
    <property type="evidence" value="ECO:0007669"/>
    <property type="project" value="InterPro"/>
</dbReference>
<dbReference type="GeneID" id="18247991"/>
<dbReference type="RefSeq" id="XP_006688444.1">
    <property type="nucleotide sequence ID" value="XM_006688381.1"/>
</dbReference>
<dbReference type="eggNOG" id="ENOG502SECK">
    <property type="taxonomic scope" value="Eukaryota"/>
</dbReference>
<proteinExistence type="predicted"/>
<dbReference type="AlphaFoldDB" id="G3B7G8"/>
<dbReference type="InterPro" id="IPR013175">
    <property type="entry name" value="INO80_su_Ies4"/>
</dbReference>
<feature type="region of interest" description="Disordered" evidence="1">
    <location>
        <begin position="31"/>
        <end position="114"/>
    </location>
</feature>
<dbReference type="KEGG" id="cten:18247991"/>
<reference evidence="2 3" key="1">
    <citation type="journal article" date="2011" name="Proc. Natl. Acad. Sci. U.S.A.">
        <title>Comparative genomics of xylose-fermenting fungi for enhanced biofuel production.</title>
        <authorList>
            <person name="Wohlbach D.J."/>
            <person name="Kuo A."/>
            <person name="Sato T.K."/>
            <person name="Potts K.M."/>
            <person name="Salamov A.A."/>
            <person name="LaButti K.M."/>
            <person name="Sun H."/>
            <person name="Clum A."/>
            <person name="Pangilinan J.L."/>
            <person name="Lindquist E.A."/>
            <person name="Lucas S."/>
            <person name="Lapidus A."/>
            <person name="Jin M."/>
            <person name="Gunawan C."/>
            <person name="Balan V."/>
            <person name="Dale B.E."/>
            <person name="Jeffries T.W."/>
            <person name="Zinkel R."/>
            <person name="Barry K.W."/>
            <person name="Grigoriev I.V."/>
            <person name="Gasch A.P."/>
        </authorList>
    </citation>
    <scope>NUCLEOTIDE SEQUENCE [LARGE SCALE GENOMIC DNA]</scope>
    <source>
        <strain evidence="3">ATCC 10573 / BCRC 21748 / CBS 615 / JCM 9827 / NBRC 10315 / NRRL Y-1498 / VKM Y-70</strain>
    </source>
</reference>